<gene>
    <name evidence="1" type="ORF">LL253_17705</name>
</gene>
<evidence type="ECO:0008006" key="3">
    <source>
        <dbReference type="Google" id="ProtNLM"/>
    </source>
</evidence>
<keyword evidence="2" id="KW-1185">Reference proteome</keyword>
<dbReference type="EMBL" id="JAJGNP010000021">
    <property type="protein sequence ID" value="MCC4234511.1"/>
    <property type="molecule type" value="Genomic_DNA"/>
</dbReference>
<protein>
    <recommendedName>
        <fullName evidence="3">TipAS antibiotic-recognition domain-containing protein</fullName>
    </recommendedName>
</protein>
<accession>A0ABS8H7H4</accession>
<sequence length="169" mass="19167">MTGLDRYATLAREAAAAVERRQAQYPALVERGKLSADQADAEVRVWRAIAAEWRWVVTLERIDAPPATLDEKVAALEESARRAERAMRRAFAQSDTGVREAWQQDMPVAAILDRYGDAAAPFVEAWDRYWTMADLRDWYRRDLPGSDRPGIAHYVDAHVRATRLQRAAA</sequence>
<proteinExistence type="predicted"/>
<evidence type="ECO:0000313" key="1">
    <source>
        <dbReference type="EMBL" id="MCC4234511.1"/>
    </source>
</evidence>
<reference evidence="1 2" key="1">
    <citation type="submission" date="2021-10" db="EMBL/GenBank/DDBJ databases">
        <title>The diversity and Nitrogen Metabolism of Culturable Nitrate-Utilizing Bacteria Within the Oxygen Minimum Zone of the Changjiang (Yangtze River)Estuary.</title>
        <authorList>
            <person name="Zhang D."/>
            <person name="Zheng J."/>
            <person name="Liu S."/>
            <person name="He W."/>
        </authorList>
    </citation>
    <scope>NUCLEOTIDE SEQUENCE [LARGE SCALE GENOMIC DNA]</scope>
    <source>
        <strain evidence="1 2">FXH275-2</strain>
    </source>
</reference>
<evidence type="ECO:0000313" key="2">
    <source>
        <dbReference type="Proteomes" id="UP001198830"/>
    </source>
</evidence>
<dbReference type="Proteomes" id="UP001198830">
    <property type="component" value="Unassembled WGS sequence"/>
</dbReference>
<comment type="caution">
    <text evidence="1">The sequence shown here is derived from an EMBL/GenBank/DDBJ whole genome shotgun (WGS) entry which is preliminary data.</text>
</comment>
<dbReference type="RefSeq" id="WP_228228002.1">
    <property type="nucleotide sequence ID" value="NZ_JAJGNP010000021.1"/>
</dbReference>
<name>A0ABS8H7H4_9SPHN</name>
<organism evidence="1 2">
    <name type="scientific">Sphingobium soli</name>
    <dbReference type="NCBI Taxonomy" id="1591116"/>
    <lineage>
        <taxon>Bacteria</taxon>
        <taxon>Pseudomonadati</taxon>
        <taxon>Pseudomonadota</taxon>
        <taxon>Alphaproteobacteria</taxon>
        <taxon>Sphingomonadales</taxon>
        <taxon>Sphingomonadaceae</taxon>
        <taxon>Sphingobium</taxon>
    </lineage>
</organism>